<dbReference type="InterPro" id="IPR009042">
    <property type="entry name" value="RNA_pol_sigma70_r1_2"/>
</dbReference>
<organism evidence="9 10">
    <name type="scientific">Nakamurella panacisegetis</name>
    <dbReference type="NCBI Taxonomy" id="1090615"/>
    <lineage>
        <taxon>Bacteria</taxon>
        <taxon>Bacillati</taxon>
        <taxon>Actinomycetota</taxon>
        <taxon>Actinomycetes</taxon>
        <taxon>Nakamurellales</taxon>
        <taxon>Nakamurellaceae</taxon>
        <taxon>Nakamurella</taxon>
    </lineage>
</organism>
<keyword evidence="4 5" id="KW-0804">Transcription</keyword>
<dbReference type="Proteomes" id="UP000198741">
    <property type="component" value="Chromosome I"/>
</dbReference>
<dbReference type="InterPro" id="IPR050239">
    <property type="entry name" value="Sigma-70_RNA_pol_init_factors"/>
</dbReference>
<comment type="subcellular location">
    <subcellularLocation>
        <location evidence="5">Cytoplasm</location>
    </subcellularLocation>
</comment>
<dbReference type="CDD" id="cd06171">
    <property type="entry name" value="Sigma70_r4"/>
    <property type="match status" value="1"/>
</dbReference>
<feature type="short sequence motif" description="Interaction with polymerase core subunit RpoC" evidence="5">
    <location>
        <begin position="263"/>
        <end position="266"/>
    </location>
</feature>
<gene>
    <name evidence="5" type="primary">sigA</name>
    <name evidence="9" type="ORF">SAMN04515671_3083</name>
</gene>
<feature type="compositionally biased region" description="Acidic residues" evidence="6">
    <location>
        <begin position="78"/>
        <end position="90"/>
    </location>
</feature>
<feature type="region of interest" description="Sigma-70 factor domain-4" evidence="5">
    <location>
        <begin position="407"/>
        <end position="460"/>
    </location>
</feature>
<feature type="DNA-binding region" description="H-T-H motif" evidence="5">
    <location>
        <begin position="433"/>
        <end position="452"/>
    </location>
</feature>
<dbReference type="InterPro" id="IPR000943">
    <property type="entry name" value="RNA_pol_sigma70"/>
</dbReference>
<keyword evidence="5" id="KW-0963">Cytoplasm</keyword>
<dbReference type="Pfam" id="PF00140">
    <property type="entry name" value="Sigma70_r1_2"/>
    <property type="match status" value="1"/>
</dbReference>
<name>A0A1H0QFS7_9ACTN</name>
<evidence type="ECO:0000256" key="6">
    <source>
        <dbReference type="SAM" id="MobiDB-lite"/>
    </source>
</evidence>
<dbReference type="Pfam" id="PF04542">
    <property type="entry name" value="Sigma70_r2"/>
    <property type="match status" value="1"/>
</dbReference>
<dbReference type="OrthoDB" id="9809557at2"/>
<dbReference type="AlphaFoldDB" id="A0A1H0QFS7"/>
<proteinExistence type="inferred from homology"/>
<dbReference type="InterPro" id="IPR036388">
    <property type="entry name" value="WH-like_DNA-bd_sf"/>
</dbReference>
<dbReference type="STRING" id="1090615.SAMN04515671_3083"/>
<dbReference type="SUPFAM" id="SSF88659">
    <property type="entry name" value="Sigma3 and sigma4 domains of RNA polymerase sigma factors"/>
    <property type="match status" value="2"/>
</dbReference>
<dbReference type="NCBIfam" id="NF004560">
    <property type="entry name" value="PRK05901.1-1"/>
    <property type="match status" value="1"/>
</dbReference>
<keyword evidence="10" id="KW-1185">Reference proteome</keyword>
<dbReference type="FunFam" id="1.10.10.10:FF:000004">
    <property type="entry name" value="RNA polymerase sigma factor SigA"/>
    <property type="match status" value="1"/>
</dbReference>
<dbReference type="InterPro" id="IPR014284">
    <property type="entry name" value="RNA_pol_sigma-70_dom"/>
</dbReference>
<dbReference type="GO" id="GO:0003677">
    <property type="term" value="F:DNA binding"/>
    <property type="evidence" value="ECO:0007669"/>
    <property type="project" value="UniProtKB-UniRule"/>
</dbReference>
<dbReference type="Gene3D" id="1.20.120.1810">
    <property type="match status" value="1"/>
</dbReference>
<dbReference type="InterPro" id="IPR007624">
    <property type="entry name" value="RNA_pol_sigma70_r3"/>
</dbReference>
<dbReference type="PANTHER" id="PTHR30603">
    <property type="entry name" value="RNA POLYMERASE SIGMA FACTOR RPO"/>
    <property type="match status" value="1"/>
</dbReference>
<sequence>MAGATASSSQVNTGTSAKDQSEQIVQGAAGSGPVLAQAPSAAGTKSGSGTAAPATPKARRAPAKSTKARPVKVAADAVEPDADEAVEPTDIDPAALVEVVEVEVVDEIIEVGAIEPDAEEDETVDEEEANKAKGPATVKAESDEFTWDDEEESEALKQARKDAELTASADSVRAYLKQIGKVALLNAEEEVDLAKRIEAGLYSVERQRQSADAGEKITTQMRRDLNWIKRDGERAKNHLLEANLRLVVSLAKRYTGRGMAFLDLIQEGNLGLIRAVEKFDYTKGYKFSTYATWWIRQAITRAMADQARTIRIPVHMVEVINKLGRIQRELLQDLGREPTPEELAKEMDITPDKVLEIQQYAREPISLDQTIGDEGDSQLGDFIEDSEAVVAVDAVSFTLLQDQLQAVLQTLSEREAGVVRLRFGLTDGQPRTLDEIGQVYGVTRERIRQIESKTMSKLRHPSRSQVLRDYLE</sequence>
<comment type="function">
    <text evidence="5">Sigma factors are initiation factors that promote the attachment of RNA polymerase to specific initiation sites and are then released. This sigma factor is the primary sigma factor during exponential growth.</text>
</comment>
<evidence type="ECO:0000256" key="4">
    <source>
        <dbReference type="ARBA" id="ARBA00023163"/>
    </source>
</evidence>
<protein>
    <recommendedName>
        <fullName evidence="5">RNA polymerase sigma factor SigA</fullName>
    </recommendedName>
</protein>
<dbReference type="Gene3D" id="1.10.601.10">
    <property type="entry name" value="RNA Polymerase Primary Sigma Factor"/>
    <property type="match status" value="1"/>
</dbReference>
<dbReference type="InterPro" id="IPR007627">
    <property type="entry name" value="RNA_pol_sigma70_r2"/>
</dbReference>
<dbReference type="SUPFAM" id="SSF88946">
    <property type="entry name" value="Sigma2 domain of RNA polymerase sigma factors"/>
    <property type="match status" value="1"/>
</dbReference>
<feature type="compositionally biased region" description="Low complexity" evidence="6">
    <location>
        <begin position="38"/>
        <end position="56"/>
    </location>
</feature>
<dbReference type="NCBIfam" id="NF004561">
    <property type="entry name" value="PRK05901.1-3"/>
    <property type="match status" value="1"/>
</dbReference>
<feature type="compositionally biased region" description="Basic residues" evidence="6">
    <location>
        <begin position="57"/>
        <end position="70"/>
    </location>
</feature>
<evidence type="ECO:0000313" key="10">
    <source>
        <dbReference type="Proteomes" id="UP000198741"/>
    </source>
</evidence>
<dbReference type="PANTHER" id="PTHR30603:SF59">
    <property type="entry name" value="RNA POLYMERASE PRINCIPAL SIGMA FACTOR HRDA"/>
    <property type="match status" value="1"/>
</dbReference>
<evidence type="ECO:0000256" key="1">
    <source>
        <dbReference type="ARBA" id="ARBA00023015"/>
    </source>
</evidence>
<dbReference type="InterPro" id="IPR013324">
    <property type="entry name" value="RNA_pol_sigma_r3/r4-like"/>
</dbReference>
<keyword evidence="3 5" id="KW-0238">DNA-binding</keyword>
<evidence type="ECO:0000256" key="3">
    <source>
        <dbReference type="ARBA" id="ARBA00023125"/>
    </source>
</evidence>
<reference evidence="9 10" key="1">
    <citation type="submission" date="2016-10" db="EMBL/GenBank/DDBJ databases">
        <authorList>
            <person name="de Groot N.N."/>
        </authorList>
    </citation>
    <scope>NUCLEOTIDE SEQUENCE [LARGE SCALE GENOMIC DNA]</scope>
    <source>
        <strain evidence="10">P4-7,KCTC 19426,CECT 7604</strain>
    </source>
</reference>
<feature type="region of interest" description="Disordered" evidence="6">
    <location>
        <begin position="1"/>
        <end position="90"/>
    </location>
</feature>
<dbReference type="FunFam" id="1.10.10.10:FF:000002">
    <property type="entry name" value="RNA polymerase sigma factor SigA"/>
    <property type="match status" value="1"/>
</dbReference>
<dbReference type="PROSITE" id="PS00715">
    <property type="entry name" value="SIGMA70_1"/>
    <property type="match status" value="1"/>
</dbReference>
<comment type="subunit">
    <text evidence="5">Interacts transiently with the RNA polymerase catalytic core.</text>
</comment>
<dbReference type="FunFam" id="1.10.601.10:FF:000003">
    <property type="entry name" value="RNA polymerase sigma factor SigA"/>
    <property type="match status" value="1"/>
</dbReference>
<dbReference type="InterPro" id="IPR012760">
    <property type="entry name" value="RNA_pol_sigma_RpoD_C"/>
</dbReference>
<dbReference type="Pfam" id="PF04539">
    <property type="entry name" value="Sigma70_r3"/>
    <property type="match status" value="1"/>
</dbReference>
<feature type="region of interest" description="Sigma-70 factor domain-3" evidence="5">
    <location>
        <begin position="318"/>
        <end position="394"/>
    </location>
</feature>
<feature type="region of interest" description="Sigma-70 factor domain-2" evidence="5">
    <location>
        <begin position="239"/>
        <end position="309"/>
    </location>
</feature>
<accession>A0A1H0QFS7</accession>
<dbReference type="EMBL" id="LT629710">
    <property type="protein sequence ID" value="SDP16192.1"/>
    <property type="molecule type" value="Genomic_DNA"/>
</dbReference>
<dbReference type="InterPro" id="IPR013325">
    <property type="entry name" value="RNA_pol_sigma_r2"/>
</dbReference>
<dbReference type="HAMAP" id="MF_00963">
    <property type="entry name" value="Sigma70_RpoD_SigA"/>
    <property type="match status" value="1"/>
</dbReference>
<dbReference type="Gene3D" id="1.10.10.10">
    <property type="entry name" value="Winged helix-like DNA-binding domain superfamily/Winged helix DNA-binding domain"/>
    <property type="match status" value="2"/>
</dbReference>
<feature type="domain" description="RNA polymerase sigma-70" evidence="8">
    <location>
        <begin position="432"/>
        <end position="458"/>
    </location>
</feature>
<evidence type="ECO:0000259" key="8">
    <source>
        <dbReference type="PROSITE" id="PS00716"/>
    </source>
</evidence>
<dbReference type="PRINTS" id="PR00046">
    <property type="entry name" value="SIGMA70FCT"/>
</dbReference>
<evidence type="ECO:0000256" key="5">
    <source>
        <dbReference type="HAMAP-Rule" id="MF_00963"/>
    </source>
</evidence>
<dbReference type="FunFam" id="1.10.601.10:FF:000001">
    <property type="entry name" value="RNA polymerase sigma factor SigA"/>
    <property type="match status" value="1"/>
</dbReference>
<dbReference type="Pfam" id="PF04545">
    <property type="entry name" value="Sigma70_r4"/>
    <property type="match status" value="1"/>
</dbReference>
<dbReference type="GO" id="GO:0016987">
    <property type="term" value="F:sigma factor activity"/>
    <property type="evidence" value="ECO:0007669"/>
    <property type="project" value="UniProtKB-UniRule"/>
</dbReference>
<dbReference type="InterPro" id="IPR007630">
    <property type="entry name" value="RNA_pol_sigma70_r4"/>
</dbReference>
<dbReference type="RefSeq" id="WP_090477253.1">
    <property type="nucleotide sequence ID" value="NZ_LT629710.1"/>
</dbReference>
<dbReference type="GO" id="GO:0006352">
    <property type="term" value="P:DNA-templated transcription initiation"/>
    <property type="evidence" value="ECO:0007669"/>
    <property type="project" value="UniProtKB-UniRule"/>
</dbReference>
<dbReference type="NCBIfam" id="TIGR02937">
    <property type="entry name" value="sigma70-ECF"/>
    <property type="match status" value="1"/>
</dbReference>
<feature type="region of interest" description="Disordered" evidence="6">
    <location>
        <begin position="115"/>
        <end position="145"/>
    </location>
</feature>
<evidence type="ECO:0000256" key="2">
    <source>
        <dbReference type="ARBA" id="ARBA00023082"/>
    </source>
</evidence>
<evidence type="ECO:0000313" key="9">
    <source>
        <dbReference type="EMBL" id="SDP16192.1"/>
    </source>
</evidence>
<dbReference type="InterPro" id="IPR028630">
    <property type="entry name" value="Sigma70_RpoD"/>
</dbReference>
<keyword evidence="1 5" id="KW-0805">Transcription regulation</keyword>
<evidence type="ECO:0000259" key="7">
    <source>
        <dbReference type="PROSITE" id="PS00715"/>
    </source>
</evidence>
<dbReference type="NCBIfam" id="TIGR02393">
    <property type="entry name" value="RpoD_Cterm"/>
    <property type="match status" value="1"/>
</dbReference>
<feature type="compositionally biased region" description="Polar residues" evidence="6">
    <location>
        <begin position="1"/>
        <end position="24"/>
    </location>
</feature>
<dbReference type="NCBIfam" id="NF005920">
    <property type="entry name" value="PRK07921.1"/>
    <property type="match status" value="1"/>
</dbReference>
<comment type="similarity">
    <text evidence="5">Belongs to the sigma-70 factor family. RpoD/SigA subfamily.</text>
</comment>
<keyword evidence="2 5" id="KW-0731">Sigma factor</keyword>
<dbReference type="PROSITE" id="PS00716">
    <property type="entry name" value="SIGMA70_2"/>
    <property type="match status" value="1"/>
</dbReference>
<feature type="domain" description="RNA polymerase sigma-70" evidence="7">
    <location>
        <begin position="263"/>
        <end position="276"/>
    </location>
</feature>
<dbReference type="GO" id="GO:0005737">
    <property type="term" value="C:cytoplasm"/>
    <property type="evidence" value="ECO:0007669"/>
    <property type="project" value="UniProtKB-SubCell"/>
</dbReference>
<feature type="compositionally biased region" description="Acidic residues" evidence="6">
    <location>
        <begin position="116"/>
        <end position="128"/>
    </location>
</feature>